<dbReference type="InterPro" id="IPR022742">
    <property type="entry name" value="Hydrolase_4"/>
</dbReference>
<dbReference type="OrthoDB" id="5902829at2"/>
<dbReference type="GO" id="GO:0004177">
    <property type="term" value="F:aminopeptidase activity"/>
    <property type="evidence" value="ECO:0007669"/>
    <property type="project" value="UniProtKB-KW"/>
</dbReference>
<dbReference type="AlphaFoldDB" id="A0A318JSG7"/>
<dbReference type="Pfam" id="PF12146">
    <property type="entry name" value="Hydrolase_4"/>
    <property type="match status" value="1"/>
</dbReference>
<protein>
    <submittedName>
        <fullName evidence="4">Serine aminopeptidase S33 family</fullName>
    </submittedName>
</protein>
<dbReference type="Gene3D" id="3.40.50.1820">
    <property type="entry name" value="alpha/beta hydrolase"/>
    <property type="match status" value="1"/>
</dbReference>
<dbReference type="Proteomes" id="UP000247569">
    <property type="component" value="Unassembled WGS sequence"/>
</dbReference>
<accession>A0A318JSG7</accession>
<evidence type="ECO:0000256" key="1">
    <source>
        <dbReference type="ARBA" id="ARBA00008645"/>
    </source>
</evidence>
<comment type="similarity">
    <text evidence="1">Belongs to the AB hydrolase superfamily.</text>
</comment>
<comment type="caution">
    <text evidence="4">The sequence shown here is derived from an EMBL/GenBank/DDBJ whole genome shotgun (WGS) entry which is preliminary data.</text>
</comment>
<sequence length="373" mass="40464">MEISGQADRREAVAVRRREVSFRSGQDECAAWLYTAPELDGPRPMVIMGHGLGAVREMRLDAYAQRFAEAGWSVLVFDYRHLGASGGMPRQLLDIDRQRADWHAALAFARTLPEVDVDRIALWGSSFGGGHVLQVAAEDTRIAAVVAQCPFTDGPASLRARIRTGPLSVVVLTVAGVLDTVGSWFGAKPILLPMAGTSWMPAFVASPDALAGASALLPAGTRLSRRTSALLKRLPSVRAQVSKNIELTENDGGEEPLTGVGRDSMWGVLRGPAEEFDAANALAARLVLRLPLDRPGRALARLRTPTLLCVCDHDAAAPATATKRHARGLAHVHVQSYPCDHFGIYVGEHFQRAVRDQLYFLAIQFDYTARTTQ</sequence>
<dbReference type="EMBL" id="QJKF01000031">
    <property type="protein sequence ID" value="PXX52711.1"/>
    <property type="molecule type" value="Genomic_DNA"/>
</dbReference>
<dbReference type="SUPFAM" id="SSF53474">
    <property type="entry name" value="alpha/beta-Hydrolases"/>
    <property type="match status" value="1"/>
</dbReference>
<dbReference type="RefSeq" id="WP_040734428.1">
    <property type="nucleotide sequence ID" value="NZ_QJKF01000031.1"/>
</dbReference>
<evidence type="ECO:0000313" key="5">
    <source>
        <dbReference type="Proteomes" id="UP000247569"/>
    </source>
</evidence>
<gene>
    <name evidence="4" type="ORF">DFR70_13132</name>
</gene>
<dbReference type="GO" id="GO:0052689">
    <property type="term" value="F:carboxylic ester hydrolase activity"/>
    <property type="evidence" value="ECO:0007669"/>
    <property type="project" value="UniProtKB-ARBA"/>
</dbReference>
<evidence type="ECO:0000256" key="2">
    <source>
        <dbReference type="ARBA" id="ARBA00022801"/>
    </source>
</evidence>
<keyword evidence="4" id="KW-0031">Aminopeptidase</keyword>
<keyword evidence="5" id="KW-1185">Reference proteome</keyword>
<reference evidence="4 5" key="1">
    <citation type="submission" date="2018-05" db="EMBL/GenBank/DDBJ databases">
        <title>Genomic Encyclopedia of Type Strains, Phase IV (KMG-IV): sequencing the most valuable type-strain genomes for metagenomic binning, comparative biology and taxonomic classification.</title>
        <authorList>
            <person name="Goeker M."/>
        </authorList>
    </citation>
    <scope>NUCLEOTIDE SEQUENCE [LARGE SCALE GENOMIC DNA]</scope>
    <source>
        <strain evidence="4 5">DSM 44704</strain>
    </source>
</reference>
<evidence type="ECO:0000259" key="3">
    <source>
        <dbReference type="Pfam" id="PF12146"/>
    </source>
</evidence>
<dbReference type="InterPro" id="IPR029058">
    <property type="entry name" value="AB_hydrolase_fold"/>
</dbReference>
<evidence type="ECO:0000313" key="4">
    <source>
        <dbReference type="EMBL" id="PXX52711.1"/>
    </source>
</evidence>
<proteinExistence type="inferred from homology"/>
<organism evidence="4 5">
    <name type="scientific">Nocardia tenerifensis</name>
    <dbReference type="NCBI Taxonomy" id="228006"/>
    <lineage>
        <taxon>Bacteria</taxon>
        <taxon>Bacillati</taxon>
        <taxon>Actinomycetota</taxon>
        <taxon>Actinomycetes</taxon>
        <taxon>Mycobacteriales</taxon>
        <taxon>Nocardiaceae</taxon>
        <taxon>Nocardia</taxon>
    </lineage>
</organism>
<dbReference type="InterPro" id="IPR050261">
    <property type="entry name" value="FrsA_esterase"/>
</dbReference>
<dbReference type="PANTHER" id="PTHR22946">
    <property type="entry name" value="DIENELACTONE HYDROLASE DOMAIN-CONTAINING PROTEIN-RELATED"/>
    <property type="match status" value="1"/>
</dbReference>
<keyword evidence="4" id="KW-0645">Protease</keyword>
<dbReference type="PANTHER" id="PTHR22946:SF9">
    <property type="entry name" value="POLYKETIDE TRANSFERASE AF380"/>
    <property type="match status" value="1"/>
</dbReference>
<name>A0A318JSG7_9NOCA</name>
<feature type="domain" description="Serine aminopeptidase S33" evidence="3">
    <location>
        <begin position="42"/>
        <end position="158"/>
    </location>
</feature>
<keyword evidence="2" id="KW-0378">Hydrolase</keyword>